<feature type="transmembrane region" description="Helical" evidence="2">
    <location>
        <begin position="149"/>
        <end position="169"/>
    </location>
</feature>
<feature type="transmembrane region" description="Helical" evidence="2">
    <location>
        <begin position="38"/>
        <end position="58"/>
    </location>
</feature>
<keyword evidence="2" id="KW-0812">Transmembrane</keyword>
<keyword evidence="4" id="KW-1185">Reference proteome</keyword>
<dbReference type="GO" id="GO:0005886">
    <property type="term" value="C:plasma membrane"/>
    <property type="evidence" value="ECO:0007669"/>
    <property type="project" value="TreeGrafter"/>
</dbReference>
<keyword evidence="3" id="KW-0762">Sugar transport</keyword>
<dbReference type="PANTHER" id="PTHR11328:SF24">
    <property type="entry name" value="MAJOR FACILITATOR SUPERFAMILY (MFS) PROFILE DOMAIN-CONTAINING PROTEIN"/>
    <property type="match status" value="1"/>
</dbReference>
<dbReference type="GO" id="GO:0008643">
    <property type="term" value="P:carbohydrate transport"/>
    <property type="evidence" value="ECO:0007669"/>
    <property type="project" value="InterPro"/>
</dbReference>
<comment type="similarity">
    <text evidence="1">Belongs to the sodium:galactoside symporter (TC 2.A.2) family.</text>
</comment>
<gene>
    <name evidence="3" type="ORF">AU468_00925</name>
</gene>
<accession>A0A2S4K131</accession>
<dbReference type="Gene3D" id="1.20.1250.20">
    <property type="entry name" value="MFS general substrate transporter like domains"/>
    <property type="match status" value="2"/>
</dbReference>
<evidence type="ECO:0000313" key="4">
    <source>
        <dbReference type="Proteomes" id="UP000237350"/>
    </source>
</evidence>
<feature type="transmembrane region" description="Helical" evidence="2">
    <location>
        <begin position="175"/>
        <end position="197"/>
    </location>
</feature>
<feature type="transmembrane region" description="Helical" evidence="2">
    <location>
        <begin position="79"/>
        <end position="98"/>
    </location>
</feature>
<evidence type="ECO:0000313" key="3">
    <source>
        <dbReference type="EMBL" id="POR05468.1"/>
    </source>
</evidence>
<comment type="caution">
    <text evidence="3">The sequence shown here is derived from an EMBL/GenBank/DDBJ whole genome shotgun (WGS) entry which is preliminary data.</text>
</comment>
<dbReference type="PANTHER" id="PTHR11328">
    <property type="entry name" value="MAJOR FACILITATOR SUPERFAMILY DOMAIN-CONTAINING PROTEIN"/>
    <property type="match status" value="1"/>
</dbReference>
<dbReference type="Proteomes" id="UP000237350">
    <property type="component" value="Unassembled WGS sequence"/>
</dbReference>
<dbReference type="GO" id="GO:0015293">
    <property type="term" value="F:symporter activity"/>
    <property type="evidence" value="ECO:0007669"/>
    <property type="project" value="InterPro"/>
</dbReference>
<protein>
    <submittedName>
        <fullName evidence="3">Sugar transporter</fullName>
    </submittedName>
</protein>
<dbReference type="InterPro" id="IPR036259">
    <property type="entry name" value="MFS_trans_sf"/>
</dbReference>
<dbReference type="CDD" id="cd17332">
    <property type="entry name" value="MFS_MelB_like"/>
    <property type="match status" value="1"/>
</dbReference>
<dbReference type="Pfam" id="PF13347">
    <property type="entry name" value="MFS_2"/>
    <property type="match status" value="1"/>
</dbReference>
<dbReference type="RefSeq" id="WP_103679102.1">
    <property type="nucleotide sequence ID" value="NZ_LPWH01000002.1"/>
</dbReference>
<dbReference type="OrthoDB" id="9764596at2"/>
<organism evidence="3 4">
    <name type="scientific">Alkalispirochaeta sphaeroplastigenens</name>
    <dbReference type="NCBI Taxonomy" id="1187066"/>
    <lineage>
        <taxon>Bacteria</taxon>
        <taxon>Pseudomonadati</taxon>
        <taxon>Spirochaetota</taxon>
        <taxon>Spirochaetia</taxon>
        <taxon>Spirochaetales</taxon>
        <taxon>Spirochaetaceae</taxon>
        <taxon>Alkalispirochaeta</taxon>
    </lineage>
</organism>
<keyword evidence="2" id="KW-1133">Transmembrane helix</keyword>
<dbReference type="SUPFAM" id="SSF103473">
    <property type="entry name" value="MFS general substrate transporter"/>
    <property type="match status" value="1"/>
</dbReference>
<dbReference type="InterPro" id="IPR001927">
    <property type="entry name" value="Na/Gal_symport"/>
</dbReference>
<feature type="transmembrane region" description="Helical" evidence="2">
    <location>
        <begin position="104"/>
        <end position="128"/>
    </location>
</feature>
<sequence length="456" mass="49857">MKGLTWRVKLGFGAGDLGGNLFFTMSGFYLLFYLTDVAGMAAATAGTALMIGKIWDALSDPLTGYLSDRTPGRFGRRRPWIFAGAWLIWAGLIMMFLPPRGQPFLWVVLTYCLVNTGYTFINIPYGALTPDLTDDFHERTLLNGYRMSFAVVGTFIGAGAILPLVNLFGGGAPGWVAMSAVIGGVIAASSLVVVAAIREKPWRGNLPGQNLLRSHLAVLRLRPFLLALIPWSLHIAGINILQGALLYYFRFIYRDEGAFQIALPILLGATMVCIPLWVRISAHIGKRSSYNLGMGIFAAAVLIFYVLGHRTGPGLAYLIMAVAGAGFATQYVMPFAILPDIVDYDYAENGLRREGVFYGQWTFMAKIGQALGIALNGWILTLFGYREALGGVVPEQPPSALLGIRLIAGPLPALCFIAGIVILHFYPITRARHDEIRQRITLREAEEKGVPPEPRE</sequence>
<feature type="transmembrane region" description="Helical" evidence="2">
    <location>
        <begin position="314"/>
        <end position="342"/>
    </location>
</feature>
<keyword evidence="2" id="KW-0472">Membrane</keyword>
<feature type="transmembrane region" description="Helical" evidence="2">
    <location>
        <begin position="261"/>
        <end position="278"/>
    </location>
</feature>
<dbReference type="EMBL" id="LPWH01000002">
    <property type="protein sequence ID" value="POR05468.1"/>
    <property type="molecule type" value="Genomic_DNA"/>
</dbReference>
<evidence type="ECO:0000256" key="2">
    <source>
        <dbReference type="SAM" id="Phobius"/>
    </source>
</evidence>
<evidence type="ECO:0000256" key="1">
    <source>
        <dbReference type="ARBA" id="ARBA00009617"/>
    </source>
</evidence>
<dbReference type="NCBIfam" id="TIGR00792">
    <property type="entry name" value="gph"/>
    <property type="match status" value="1"/>
</dbReference>
<feature type="transmembrane region" description="Helical" evidence="2">
    <location>
        <begin position="224"/>
        <end position="249"/>
    </location>
</feature>
<keyword evidence="3" id="KW-0813">Transport</keyword>
<reference evidence="4" key="1">
    <citation type="submission" date="2015-12" db="EMBL/GenBank/DDBJ databases">
        <authorList>
            <person name="Lodha T.D."/>
            <person name="Chintalapati S."/>
            <person name="Chintalapati V.R."/>
            <person name="Sravanthi T."/>
        </authorList>
    </citation>
    <scope>NUCLEOTIDE SEQUENCE [LARGE SCALE GENOMIC DNA]</scope>
    <source>
        <strain evidence="4">JC133</strain>
    </source>
</reference>
<dbReference type="InterPro" id="IPR039672">
    <property type="entry name" value="MFS_2"/>
</dbReference>
<name>A0A2S4K131_9SPIO</name>
<dbReference type="GO" id="GO:0006814">
    <property type="term" value="P:sodium ion transport"/>
    <property type="evidence" value="ECO:0007669"/>
    <property type="project" value="InterPro"/>
</dbReference>
<feature type="transmembrane region" description="Helical" evidence="2">
    <location>
        <begin position="406"/>
        <end position="429"/>
    </location>
</feature>
<feature type="transmembrane region" description="Helical" evidence="2">
    <location>
        <begin position="290"/>
        <end position="308"/>
    </location>
</feature>
<dbReference type="AlphaFoldDB" id="A0A2S4K131"/>
<proteinExistence type="inferred from homology"/>